<feature type="signal peptide" evidence="1">
    <location>
        <begin position="1"/>
        <end position="31"/>
    </location>
</feature>
<dbReference type="PROSITE" id="PS50181">
    <property type="entry name" value="FBOX"/>
    <property type="match status" value="1"/>
</dbReference>
<dbReference type="PaxDb" id="3880-AES74999"/>
<dbReference type="EMBL" id="CM001222">
    <property type="protein sequence ID" value="AES74999.1"/>
    <property type="molecule type" value="Genomic_DNA"/>
</dbReference>
<dbReference type="SUPFAM" id="SSF81383">
    <property type="entry name" value="F-box domain"/>
    <property type="match status" value="1"/>
</dbReference>
<dbReference type="Gramene" id="rna34798">
    <property type="protein sequence ID" value="RHN50506.1"/>
    <property type="gene ID" value="gene34798"/>
</dbReference>
<dbReference type="EMBL" id="PSQE01000006">
    <property type="protein sequence ID" value="RHN50506.1"/>
    <property type="molecule type" value="Genomic_DNA"/>
</dbReference>
<reference evidence="3 6" key="2">
    <citation type="journal article" date="2014" name="BMC Genomics">
        <title>An improved genome release (version Mt4.0) for the model legume Medicago truncatula.</title>
        <authorList>
            <person name="Tang H."/>
            <person name="Krishnakumar V."/>
            <person name="Bidwell S."/>
            <person name="Rosen B."/>
            <person name="Chan A."/>
            <person name="Zhou S."/>
            <person name="Gentzbittel L."/>
            <person name="Childs K.L."/>
            <person name="Yandell M."/>
            <person name="Gundlach H."/>
            <person name="Mayer K.F."/>
            <person name="Schwartz D.C."/>
            <person name="Town C.D."/>
        </authorList>
    </citation>
    <scope>GENOME REANNOTATION</scope>
    <source>
        <strain evidence="5 6">cv. Jemalong A17</strain>
    </source>
</reference>
<reference evidence="7" key="4">
    <citation type="journal article" date="2018" name="Nat. Plants">
        <title>Whole-genome landscape of Medicago truncatula symbiotic genes.</title>
        <authorList>
            <person name="Pecrix Y."/>
            <person name="Staton S.E."/>
            <person name="Sallet E."/>
            <person name="Lelandais-Briere C."/>
            <person name="Moreau S."/>
            <person name="Carrere S."/>
            <person name="Blein T."/>
            <person name="Jardinaud M.F."/>
            <person name="Latrasse D."/>
            <person name="Zouine M."/>
            <person name="Zahm M."/>
            <person name="Kreplak J."/>
            <person name="Mayjonade B."/>
            <person name="Satge C."/>
            <person name="Perez M."/>
            <person name="Cauet S."/>
            <person name="Marande W."/>
            <person name="Chantry-Darmon C."/>
            <person name="Lopez-Roques C."/>
            <person name="Bouchez O."/>
            <person name="Berard A."/>
            <person name="Debelle F."/>
            <person name="Munos S."/>
            <person name="Bendahmane A."/>
            <person name="Berges H."/>
            <person name="Niebel A."/>
            <person name="Buitink J."/>
            <person name="Frugier F."/>
            <person name="Benhamed M."/>
            <person name="Crespi M."/>
            <person name="Gouzy J."/>
            <person name="Gamas P."/>
        </authorList>
    </citation>
    <scope>NUCLEOTIDE SEQUENCE [LARGE SCALE GENOMIC DNA]</scope>
    <source>
        <strain evidence="7">cv. Jemalong A17</strain>
    </source>
</reference>
<proteinExistence type="predicted"/>
<dbReference type="eggNOG" id="ENOG502QUVH">
    <property type="taxonomic scope" value="Eukaryota"/>
</dbReference>
<evidence type="ECO:0000313" key="5">
    <source>
        <dbReference type="EnsemblPlants" id="AES74999"/>
    </source>
</evidence>
<gene>
    <name evidence="5" type="primary">11413003</name>
    <name evidence="3" type="ordered locus">MTR_6g021880</name>
    <name evidence="4" type="ORF">MtrunA17_Chr6g0458161</name>
</gene>
<evidence type="ECO:0000259" key="2">
    <source>
        <dbReference type="PROSITE" id="PS50181"/>
    </source>
</evidence>
<dbReference type="Pfam" id="PF00646">
    <property type="entry name" value="F-box"/>
    <property type="match status" value="1"/>
</dbReference>
<evidence type="ECO:0000313" key="6">
    <source>
        <dbReference type="Proteomes" id="UP000002051"/>
    </source>
</evidence>
<feature type="domain" description="F-box" evidence="2">
    <location>
        <begin position="14"/>
        <end position="60"/>
    </location>
</feature>
<dbReference type="KEGG" id="mtr:11413003"/>
<reference evidence="5" key="3">
    <citation type="submission" date="2015-04" db="UniProtKB">
        <authorList>
            <consortium name="EnsemblPlants"/>
        </authorList>
    </citation>
    <scope>IDENTIFICATION</scope>
    <source>
        <strain evidence="5">cv. Jemalong A17</strain>
    </source>
</reference>
<accession>G7KN67</accession>
<dbReference type="SMART" id="SM00256">
    <property type="entry name" value="FBOX"/>
    <property type="match status" value="1"/>
</dbReference>
<dbReference type="PANTHER" id="PTHR31672">
    <property type="entry name" value="BNACNNG10540D PROTEIN"/>
    <property type="match status" value="1"/>
</dbReference>
<keyword evidence="6" id="KW-1185">Reference proteome</keyword>
<reference evidence="3 6" key="1">
    <citation type="journal article" date="2011" name="Nature">
        <title>The Medicago genome provides insight into the evolution of rhizobial symbioses.</title>
        <authorList>
            <person name="Young N.D."/>
            <person name="Debelle F."/>
            <person name="Oldroyd G.E."/>
            <person name="Geurts R."/>
            <person name="Cannon S.B."/>
            <person name="Udvardi M.K."/>
            <person name="Benedito V.A."/>
            <person name="Mayer K.F."/>
            <person name="Gouzy J."/>
            <person name="Schoof H."/>
            <person name="Van de Peer Y."/>
            <person name="Proost S."/>
            <person name="Cook D.R."/>
            <person name="Meyers B.C."/>
            <person name="Spannagl M."/>
            <person name="Cheung F."/>
            <person name="De Mita S."/>
            <person name="Krishnakumar V."/>
            <person name="Gundlach H."/>
            <person name="Zhou S."/>
            <person name="Mudge J."/>
            <person name="Bharti A.K."/>
            <person name="Murray J.D."/>
            <person name="Naoumkina M.A."/>
            <person name="Rosen B."/>
            <person name="Silverstein K.A."/>
            <person name="Tang H."/>
            <person name="Rombauts S."/>
            <person name="Zhao P.X."/>
            <person name="Zhou P."/>
            <person name="Barbe V."/>
            <person name="Bardou P."/>
            <person name="Bechner M."/>
            <person name="Bellec A."/>
            <person name="Berger A."/>
            <person name="Berges H."/>
            <person name="Bidwell S."/>
            <person name="Bisseling T."/>
            <person name="Choisne N."/>
            <person name="Couloux A."/>
            <person name="Denny R."/>
            <person name="Deshpande S."/>
            <person name="Dai X."/>
            <person name="Doyle J.J."/>
            <person name="Dudez A.M."/>
            <person name="Farmer A.D."/>
            <person name="Fouteau S."/>
            <person name="Franken C."/>
            <person name="Gibelin C."/>
            <person name="Gish J."/>
            <person name="Goldstein S."/>
            <person name="Gonzalez A.J."/>
            <person name="Green P.J."/>
            <person name="Hallab A."/>
            <person name="Hartog M."/>
            <person name="Hua A."/>
            <person name="Humphray S.J."/>
            <person name="Jeong D.H."/>
            <person name="Jing Y."/>
            <person name="Jocker A."/>
            <person name="Kenton S.M."/>
            <person name="Kim D.J."/>
            <person name="Klee K."/>
            <person name="Lai H."/>
            <person name="Lang C."/>
            <person name="Lin S."/>
            <person name="Macmil S.L."/>
            <person name="Magdelenat G."/>
            <person name="Matthews L."/>
            <person name="McCorrison J."/>
            <person name="Monaghan E.L."/>
            <person name="Mun J.H."/>
            <person name="Najar F.Z."/>
            <person name="Nicholson C."/>
            <person name="Noirot C."/>
            <person name="O'Bleness M."/>
            <person name="Paule C.R."/>
            <person name="Poulain J."/>
            <person name="Prion F."/>
            <person name="Qin B."/>
            <person name="Qu C."/>
            <person name="Retzel E.F."/>
            <person name="Riddle C."/>
            <person name="Sallet E."/>
            <person name="Samain S."/>
            <person name="Samson N."/>
            <person name="Sanders I."/>
            <person name="Saurat O."/>
            <person name="Scarpelli C."/>
            <person name="Schiex T."/>
            <person name="Segurens B."/>
            <person name="Severin A.J."/>
            <person name="Sherrier D.J."/>
            <person name="Shi R."/>
            <person name="Sims S."/>
            <person name="Singer S.R."/>
            <person name="Sinharoy S."/>
            <person name="Sterck L."/>
            <person name="Viollet A."/>
            <person name="Wang B.B."/>
            <person name="Wang K."/>
            <person name="Wang M."/>
            <person name="Wang X."/>
            <person name="Warfsmann J."/>
            <person name="Weissenbach J."/>
            <person name="White D.D."/>
            <person name="White J.D."/>
            <person name="Wiley G.B."/>
            <person name="Wincker P."/>
            <person name="Xing Y."/>
            <person name="Yang L."/>
            <person name="Yao Z."/>
            <person name="Ying F."/>
            <person name="Zhai J."/>
            <person name="Zhou L."/>
            <person name="Zuber A."/>
            <person name="Denarie J."/>
            <person name="Dixon R.A."/>
            <person name="May G.D."/>
            <person name="Schwartz D.C."/>
            <person name="Rogers J."/>
            <person name="Quetier F."/>
            <person name="Town C.D."/>
            <person name="Roe B.A."/>
        </authorList>
    </citation>
    <scope>NUCLEOTIDE SEQUENCE [LARGE SCALE GENOMIC DNA]</scope>
    <source>
        <strain evidence="3">A17</strain>
        <strain evidence="5 6">cv. Jemalong A17</strain>
    </source>
</reference>
<sequence>MSRRPFTAGTRNPLNLFTLLTLDLLLEILHRLPVKSLLTLRCVCKSLNSIISDPKFAKDHLRLSQTRHYHLLRCPWNMFLRRKFSLSDFQLRSILSNSPSTIETKIKFPLNTRDIHAHVIDSCDGIIFFRVQYNYKHCNMVAWNPCTRKLKTLPPLNLPGHTLNTLYSVGYDSFTDNYKVIVVACYQHYNSYKFCKTQVKVHTLGSNVWRRIPDFPSENKGVPEGRVGKFVSGAIHWVIKDQDNDSSWVILSLDLGNESYQEILQPDYGVHQRLRYFSLGVCRDCLWVLAHTTTFLNIWVMKDYGNKDSWTKLFSVPFKEFSDNCYAPVLFIYEEDDQVLLDFCGKLYVYNYKNGTVKISGIQNLAFTDFSSNVYVESLVSP</sequence>
<dbReference type="Gene3D" id="1.20.1280.50">
    <property type="match status" value="1"/>
</dbReference>
<evidence type="ECO:0000313" key="3">
    <source>
        <dbReference type="EMBL" id="AES74999.1"/>
    </source>
</evidence>
<dbReference type="InterPro" id="IPR017451">
    <property type="entry name" value="F-box-assoc_interact_dom"/>
</dbReference>
<evidence type="ECO:0000313" key="4">
    <source>
        <dbReference type="EMBL" id="RHN50506.1"/>
    </source>
</evidence>
<dbReference type="AlphaFoldDB" id="G7KN67"/>
<dbReference type="EnsemblPlants" id="AES74999">
    <property type="protein sequence ID" value="AES74999"/>
    <property type="gene ID" value="MTR_6g021880"/>
</dbReference>
<dbReference type="HOGENOM" id="CLU_027176_1_4_1"/>
<dbReference type="InterPro" id="IPR050796">
    <property type="entry name" value="SCF_F-box_component"/>
</dbReference>
<evidence type="ECO:0000313" key="7">
    <source>
        <dbReference type="Proteomes" id="UP000265566"/>
    </source>
</evidence>
<organism evidence="3 6">
    <name type="scientific">Medicago truncatula</name>
    <name type="common">Barrel medic</name>
    <name type="synonym">Medicago tribuloides</name>
    <dbReference type="NCBI Taxonomy" id="3880"/>
    <lineage>
        <taxon>Eukaryota</taxon>
        <taxon>Viridiplantae</taxon>
        <taxon>Streptophyta</taxon>
        <taxon>Embryophyta</taxon>
        <taxon>Tracheophyta</taxon>
        <taxon>Spermatophyta</taxon>
        <taxon>Magnoliopsida</taxon>
        <taxon>eudicotyledons</taxon>
        <taxon>Gunneridae</taxon>
        <taxon>Pentapetalae</taxon>
        <taxon>rosids</taxon>
        <taxon>fabids</taxon>
        <taxon>Fabales</taxon>
        <taxon>Fabaceae</taxon>
        <taxon>Papilionoideae</taxon>
        <taxon>50 kb inversion clade</taxon>
        <taxon>NPAAA clade</taxon>
        <taxon>Hologalegina</taxon>
        <taxon>IRL clade</taxon>
        <taxon>Trifolieae</taxon>
        <taxon>Medicago</taxon>
    </lineage>
</organism>
<dbReference type="InterPro" id="IPR036047">
    <property type="entry name" value="F-box-like_dom_sf"/>
</dbReference>
<reference evidence="4" key="5">
    <citation type="journal article" date="2018" name="Nat. Plants">
        <title>Whole-genome landscape of Medicago truncatula symbiotic genes.</title>
        <authorList>
            <person name="Pecrix Y."/>
            <person name="Gamas P."/>
            <person name="Carrere S."/>
        </authorList>
    </citation>
    <scope>NUCLEOTIDE SEQUENCE</scope>
    <source>
        <tissue evidence="4">Leaves</tissue>
    </source>
</reference>
<evidence type="ECO:0000256" key="1">
    <source>
        <dbReference type="SAM" id="SignalP"/>
    </source>
</evidence>
<keyword evidence="1" id="KW-0732">Signal</keyword>
<protein>
    <submittedName>
        <fullName evidence="3">F-box protein interaction domain protein</fullName>
    </submittedName>
    <submittedName>
        <fullName evidence="4">Putative F-box domain-containing protein</fullName>
    </submittedName>
</protein>
<feature type="chain" id="PRO_5014573745" evidence="1">
    <location>
        <begin position="32"/>
        <end position="382"/>
    </location>
</feature>
<dbReference type="NCBIfam" id="TIGR01640">
    <property type="entry name" value="F_box_assoc_1"/>
    <property type="match status" value="1"/>
</dbReference>
<dbReference type="Proteomes" id="UP000265566">
    <property type="component" value="Chromosome 6"/>
</dbReference>
<dbReference type="OrthoDB" id="810573at2759"/>
<dbReference type="STRING" id="3880.G7KN67"/>
<name>G7KN67_MEDTR</name>
<dbReference type="InterPro" id="IPR001810">
    <property type="entry name" value="F-box_dom"/>
</dbReference>
<dbReference type="InterPro" id="IPR006527">
    <property type="entry name" value="F-box-assoc_dom_typ1"/>
</dbReference>
<dbReference type="Proteomes" id="UP000002051">
    <property type="component" value="Chromosome 6"/>
</dbReference>
<dbReference type="Pfam" id="PF07734">
    <property type="entry name" value="FBA_1"/>
    <property type="match status" value="1"/>
</dbReference>
<dbReference type="OMA" id="RSHEDHF"/>
<dbReference type="PANTHER" id="PTHR31672:SF13">
    <property type="entry name" value="F-BOX PROTEIN CPR30-LIKE"/>
    <property type="match status" value="1"/>
</dbReference>